<reference evidence="4" key="1">
    <citation type="submission" date="2021-02" db="EMBL/GenBank/DDBJ databases">
        <authorList>
            <person name="Nowell W R."/>
        </authorList>
    </citation>
    <scope>NUCLEOTIDE SEQUENCE</scope>
    <source>
        <strain evidence="4">Ploen Becks lab</strain>
    </source>
</reference>
<name>A0A814GU25_9BILA</name>
<feature type="chain" id="PRO_5032309310" evidence="3">
    <location>
        <begin position="21"/>
        <end position="236"/>
    </location>
</feature>
<protein>
    <submittedName>
        <fullName evidence="4">Uncharacterized protein</fullName>
    </submittedName>
</protein>
<evidence type="ECO:0000313" key="5">
    <source>
        <dbReference type="Proteomes" id="UP000663879"/>
    </source>
</evidence>
<dbReference type="AlphaFoldDB" id="A0A814GU25"/>
<gene>
    <name evidence="4" type="ORF">OXX778_LOCUS16420</name>
</gene>
<evidence type="ECO:0000256" key="1">
    <source>
        <dbReference type="SAM" id="MobiDB-lite"/>
    </source>
</evidence>
<keyword evidence="2" id="KW-1133">Transmembrane helix</keyword>
<dbReference type="EMBL" id="CAJNOC010003874">
    <property type="protein sequence ID" value="CAF1001378.1"/>
    <property type="molecule type" value="Genomic_DNA"/>
</dbReference>
<evidence type="ECO:0000313" key="4">
    <source>
        <dbReference type="EMBL" id="CAF1001378.1"/>
    </source>
</evidence>
<dbReference type="Proteomes" id="UP000663879">
    <property type="component" value="Unassembled WGS sequence"/>
</dbReference>
<keyword evidence="2" id="KW-0812">Transmembrane</keyword>
<evidence type="ECO:0000256" key="2">
    <source>
        <dbReference type="SAM" id="Phobius"/>
    </source>
</evidence>
<keyword evidence="5" id="KW-1185">Reference proteome</keyword>
<keyword evidence="2" id="KW-0472">Membrane</keyword>
<feature type="region of interest" description="Disordered" evidence="1">
    <location>
        <begin position="195"/>
        <end position="215"/>
    </location>
</feature>
<comment type="caution">
    <text evidence="4">The sequence shown here is derived from an EMBL/GenBank/DDBJ whole genome shotgun (WGS) entry which is preliminary data.</text>
</comment>
<keyword evidence="3" id="KW-0732">Signal</keyword>
<organism evidence="4 5">
    <name type="scientific">Brachionus calyciflorus</name>
    <dbReference type="NCBI Taxonomy" id="104777"/>
    <lineage>
        <taxon>Eukaryota</taxon>
        <taxon>Metazoa</taxon>
        <taxon>Spiralia</taxon>
        <taxon>Gnathifera</taxon>
        <taxon>Rotifera</taxon>
        <taxon>Eurotatoria</taxon>
        <taxon>Monogononta</taxon>
        <taxon>Pseudotrocha</taxon>
        <taxon>Ploima</taxon>
        <taxon>Brachionidae</taxon>
        <taxon>Brachionus</taxon>
    </lineage>
</organism>
<accession>A0A814GU25</accession>
<evidence type="ECO:0000256" key="3">
    <source>
        <dbReference type="SAM" id="SignalP"/>
    </source>
</evidence>
<sequence length="236" mass="27779">MICLNKALLILSLYFEAILSIRDNFRDYQFPNLNNLKLFKSNQKYSIEREFSNSRTFKSSAKFKSQIPVKNEMNMNLGPDIEIVNFDDIDKSLELNFDNGQARFLFKKSEENSENSYEDYNEYKMDYVRDLPIFRKNTNISVLQFLGFEYLLILLVGIFVLALVLIYSKISNRKRRKSDFLETFFDETTQNVKTSANDSINSEKSTRVENANNSNKLDTVDHDEEIIFDIRKPRSK</sequence>
<feature type="signal peptide" evidence="3">
    <location>
        <begin position="1"/>
        <end position="20"/>
    </location>
</feature>
<proteinExistence type="predicted"/>
<feature type="transmembrane region" description="Helical" evidence="2">
    <location>
        <begin position="145"/>
        <end position="167"/>
    </location>
</feature>